<dbReference type="Proteomes" id="UP000608513">
    <property type="component" value="Unassembled WGS sequence"/>
</dbReference>
<evidence type="ECO:0000313" key="1">
    <source>
        <dbReference type="EMBL" id="MBC5784066.1"/>
    </source>
</evidence>
<name>A0A923MSE0_9BURK</name>
<evidence type="ECO:0000313" key="2">
    <source>
        <dbReference type="Proteomes" id="UP000608513"/>
    </source>
</evidence>
<dbReference type="EMBL" id="JACORT010000005">
    <property type="protein sequence ID" value="MBC5784066.1"/>
    <property type="molecule type" value="Genomic_DNA"/>
</dbReference>
<sequence length="155" mass="16401">MHRRTLLLAGACGACIPALGRAAPAGTLSRPLFLHGPVTIIIWSDPQPHLEMLHRPAARAALRNLERLAARAGAPDEAVRLLAAAIVPPSAGGERWRVELPTLAQLQVADVPRPKIGGTFDVLGTWTSPVTGTPTVTARVLFFEGRAYVLPPATS</sequence>
<protein>
    <submittedName>
        <fullName evidence="1">Uncharacterized protein</fullName>
    </submittedName>
</protein>
<dbReference type="AlphaFoldDB" id="A0A923MSE0"/>
<reference evidence="1" key="1">
    <citation type="submission" date="2020-08" db="EMBL/GenBank/DDBJ databases">
        <title>Ramlibacter sp. USB13 16S ribosomal RNA gene genome sequencing and assembly.</title>
        <authorList>
            <person name="Kang M."/>
        </authorList>
    </citation>
    <scope>NUCLEOTIDE SEQUENCE</scope>
    <source>
        <strain evidence="1">USB13</strain>
    </source>
</reference>
<keyword evidence="2" id="KW-1185">Reference proteome</keyword>
<proteinExistence type="predicted"/>
<comment type="caution">
    <text evidence="1">The sequence shown here is derived from an EMBL/GenBank/DDBJ whole genome shotgun (WGS) entry which is preliminary data.</text>
</comment>
<dbReference type="RefSeq" id="WP_187076803.1">
    <property type="nucleotide sequence ID" value="NZ_JACORT010000005.1"/>
</dbReference>
<organism evidence="1 2">
    <name type="scientific">Ramlibacter cellulosilyticus</name>
    <dbReference type="NCBI Taxonomy" id="2764187"/>
    <lineage>
        <taxon>Bacteria</taxon>
        <taxon>Pseudomonadati</taxon>
        <taxon>Pseudomonadota</taxon>
        <taxon>Betaproteobacteria</taxon>
        <taxon>Burkholderiales</taxon>
        <taxon>Comamonadaceae</taxon>
        <taxon>Ramlibacter</taxon>
    </lineage>
</organism>
<accession>A0A923MSE0</accession>
<gene>
    <name evidence="1" type="ORF">H8N03_14030</name>
</gene>